<proteinExistence type="predicted"/>
<keyword evidence="2" id="KW-1185">Reference proteome</keyword>
<reference evidence="1 2" key="1">
    <citation type="submission" date="2014-06" db="EMBL/GenBank/DDBJ databases">
        <authorList>
            <person name="Swart Estienne"/>
        </authorList>
    </citation>
    <scope>NUCLEOTIDE SEQUENCE [LARGE SCALE GENOMIC DNA]</scope>
    <source>
        <strain evidence="1 2">130c</strain>
    </source>
</reference>
<sequence length="83" mass="9576">MYIVHCGAGSQKIKWLADVAIHRYDPYFAMDTGLAQEVRFENGVLLNIEGMISEELTDDLHVYIHLKEDIAKQEEAKGKKKRR</sequence>
<dbReference type="InParanoid" id="A0A077ZRQ5"/>
<dbReference type="OMA" id="YIVHCGA"/>
<name>A0A077ZRQ5_STYLE</name>
<evidence type="ECO:0000313" key="1">
    <source>
        <dbReference type="EMBL" id="CDW71181.1"/>
    </source>
</evidence>
<organism evidence="1 2">
    <name type="scientific">Stylonychia lemnae</name>
    <name type="common">Ciliate</name>
    <dbReference type="NCBI Taxonomy" id="5949"/>
    <lineage>
        <taxon>Eukaryota</taxon>
        <taxon>Sar</taxon>
        <taxon>Alveolata</taxon>
        <taxon>Ciliophora</taxon>
        <taxon>Intramacronucleata</taxon>
        <taxon>Spirotrichea</taxon>
        <taxon>Stichotrichia</taxon>
        <taxon>Sporadotrichida</taxon>
        <taxon>Oxytrichidae</taxon>
        <taxon>Stylonychinae</taxon>
        <taxon>Stylonychia</taxon>
    </lineage>
</organism>
<protein>
    <submittedName>
        <fullName evidence="1">Uncharacterized protein</fullName>
    </submittedName>
</protein>
<dbReference type="EMBL" id="CCKQ01000113">
    <property type="protein sequence ID" value="CDW71181.1"/>
    <property type="molecule type" value="Genomic_DNA"/>
</dbReference>
<gene>
    <name evidence="1" type="primary">Contig6306.g6750</name>
    <name evidence="1" type="ORF">STYLEM_121</name>
</gene>
<evidence type="ECO:0000313" key="2">
    <source>
        <dbReference type="Proteomes" id="UP000039865"/>
    </source>
</evidence>
<dbReference type="AlphaFoldDB" id="A0A077ZRQ5"/>
<dbReference type="Proteomes" id="UP000039865">
    <property type="component" value="Unassembled WGS sequence"/>
</dbReference>
<accession>A0A077ZRQ5</accession>
<dbReference type="OrthoDB" id="284453at2759"/>